<dbReference type="PANTHER" id="PTHR10204">
    <property type="entry name" value="NAD P H OXIDOREDUCTASE-RELATED"/>
    <property type="match status" value="1"/>
</dbReference>
<dbReference type="Proteomes" id="UP000546200">
    <property type="component" value="Unassembled WGS sequence"/>
</dbReference>
<dbReference type="RefSeq" id="WP_184059083.1">
    <property type="nucleotide sequence ID" value="NZ_JACIJK010000009.1"/>
</dbReference>
<evidence type="ECO:0000313" key="5">
    <source>
        <dbReference type="Proteomes" id="UP000546200"/>
    </source>
</evidence>
<evidence type="ECO:0000313" key="4">
    <source>
        <dbReference type="EMBL" id="MBB5716110.1"/>
    </source>
</evidence>
<dbReference type="InterPro" id="IPR029039">
    <property type="entry name" value="Flavoprotein-like_sf"/>
</dbReference>
<dbReference type="InterPro" id="IPR003680">
    <property type="entry name" value="Flavodoxin_fold"/>
</dbReference>
<dbReference type="EMBL" id="JACIJK010000009">
    <property type="protein sequence ID" value="MBB5716110.1"/>
    <property type="molecule type" value="Genomic_DNA"/>
</dbReference>
<comment type="caution">
    <text evidence="4">The sequence shown here is derived from an EMBL/GenBank/DDBJ whole genome shotgun (WGS) entry which is preliminary data.</text>
</comment>
<dbReference type="EC" id="1.6.5.2" evidence="4"/>
<evidence type="ECO:0000259" key="3">
    <source>
        <dbReference type="Pfam" id="PF02525"/>
    </source>
</evidence>
<dbReference type="GO" id="GO:0005829">
    <property type="term" value="C:cytosol"/>
    <property type="evidence" value="ECO:0007669"/>
    <property type="project" value="TreeGrafter"/>
</dbReference>
<dbReference type="Pfam" id="PF02525">
    <property type="entry name" value="Flavodoxin_2"/>
    <property type="match status" value="1"/>
</dbReference>
<name>A0A7W9BF77_9SPHN</name>
<dbReference type="AlphaFoldDB" id="A0A7W9BF77"/>
<dbReference type="InterPro" id="IPR051545">
    <property type="entry name" value="NAD(P)H_dehydrogenase_qn"/>
</dbReference>
<reference evidence="4 5" key="1">
    <citation type="submission" date="2020-08" db="EMBL/GenBank/DDBJ databases">
        <title>Genomic Encyclopedia of Type Strains, Phase IV (KMG-IV): sequencing the most valuable type-strain genomes for metagenomic binning, comparative biology and taxonomic classification.</title>
        <authorList>
            <person name="Goeker M."/>
        </authorList>
    </citation>
    <scope>NUCLEOTIDE SEQUENCE [LARGE SCALE GENOMIC DNA]</scope>
    <source>
        <strain evidence="4 5">DSM 100044</strain>
    </source>
</reference>
<gene>
    <name evidence="4" type="ORF">FHS94_002970</name>
</gene>
<protein>
    <submittedName>
        <fullName evidence="4">NAD(P)H dehydrogenase (Quinone)</fullName>
        <ecNumber evidence="4">1.6.5.2</ecNumber>
    </submittedName>
</protein>
<sequence>MSIDQAAPRHVVILCHPEERSFNASVAERYCASVQAAGHQAVLRDLYRMGFDPVLHSAERPGPNSVRCKDVEDELDVIRGADVFVLVYPIWFGSAPAMLKGYVERVLGSGVEPSAIQARTAQGVLTGKRLVSFTSSAASDVWLALHGQPRSLESIFDTYITHAFQMQASRHFHFGLITPETSEFAVQCHLSDVDMRARTLVREMKDADHNVLTPKRT</sequence>
<accession>A0A7W9BF77</accession>
<keyword evidence="5" id="KW-1185">Reference proteome</keyword>
<dbReference type="SUPFAM" id="SSF52218">
    <property type="entry name" value="Flavoproteins"/>
    <property type="match status" value="1"/>
</dbReference>
<proteinExistence type="inferred from homology"/>
<evidence type="ECO:0000256" key="1">
    <source>
        <dbReference type="ARBA" id="ARBA00006252"/>
    </source>
</evidence>
<dbReference type="GO" id="GO:0003955">
    <property type="term" value="F:NAD(P)H dehydrogenase (quinone) activity"/>
    <property type="evidence" value="ECO:0007669"/>
    <property type="project" value="UniProtKB-EC"/>
</dbReference>
<keyword evidence="2 4" id="KW-0560">Oxidoreductase</keyword>
<dbReference type="Gene3D" id="3.40.50.360">
    <property type="match status" value="1"/>
</dbReference>
<feature type="domain" description="Flavodoxin-like fold" evidence="3">
    <location>
        <begin position="9"/>
        <end position="191"/>
    </location>
</feature>
<comment type="similarity">
    <text evidence="1">Belongs to the NAD(P)H dehydrogenase (quinone) family.</text>
</comment>
<organism evidence="4 5">
    <name type="scientific">Sphingomonas aerophila</name>
    <dbReference type="NCBI Taxonomy" id="1344948"/>
    <lineage>
        <taxon>Bacteria</taxon>
        <taxon>Pseudomonadati</taxon>
        <taxon>Pseudomonadota</taxon>
        <taxon>Alphaproteobacteria</taxon>
        <taxon>Sphingomonadales</taxon>
        <taxon>Sphingomonadaceae</taxon>
        <taxon>Sphingomonas</taxon>
    </lineage>
</organism>
<evidence type="ECO:0000256" key="2">
    <source>
        <dbReference type="ARBA" id="ARBA00023002"/>
    </source>
</evidence>
<dbReference type="PANTHER" id="PTHR10204:SF34">
    <property type="entry name" value="NAD(P)H DEHYDROGENASE [QUINONE] 1 ISOFORM 1"/>
    <property type="match status" value="1"/>
</dbReference>